<dbReference type="SUPFAM" id="SSF103190">
    <property type="entry name" value="Sensory domain-like"/>
    <property type="match status" value="1"/>
</dbReference>
<evidence type="ECO:0000313" key="4">
    <source>
        <dbReference type="EMBL" id="KLU65685.1"/>
    </source>
</evidence>
<proteinExistence type="predicted"/>
<dbReference type="Proteomes" id="UP000036356">
    <property type="component" value="Unassembled WGS sequence"/>
</dbReference>
<dbReference type="GO" id="GO:0007165">
    <property type="term" value="P:signal transduction"/>
    <property type="evidence" value="ECO:0007669"/>
    <property type="project" value="UniProtKB-KW"/>
</dbReference>
<evidence type="ECO:0000313" key="5">
    <source>
        <dbReference type="Proteomes" id="UP000036356"/>
    </source>
</evidence>
<feature type="domain" description="Methyl-accepting transducer" evidence="3">
    <location>
        <begin position="98"/>
        <end position="262"/>
    </location>
</feature>
<keyword evidence="5" id="KW-1185">Reference proteome</keyword>
<evidence type="ECO:0000259" key="3">
    <source>
        <dbReference type="PROSITE" id="PS50111"/>
    </source>
</evidence>
<dbReference type="STRING" id="476652.DEAC_c23150"/>
<sequence length="268" mass="28916">MKLDSYLEIAGELQDLFDAETAITLLDSEKVLAAYHGPRLNLKLNAGDRIPENTVSEEALRTGSRVVKRISKEVLGIPYVGIANPIRQNGVIVGCITVSISTEHYDNLVQAGQEILTAVEEISSISENLTATSEELAATTKAMSNETDQVTHEVEHTNKVTAQINKISAQSNILGINSSIEAARAGEHGRGFAVVANEIRKLSETTKISTLEIESDLTRVRVSVNNLIESVKQLSEVTESQASAATELSNALSQITQMAEKLVMMGNV</sequence>
<dbReference type="InterPro" id="IPR004089">
    <property type="entry name" value="MCPsignal_dom"/>
</dbReference>
<dbReference type="PANTHER" id="PTHR32089">
    <property type="entry name" value="METHYL-ACCEPTING CHEMOTAXIS PROTEIN MCPB"/>
    <property type="match status" value="1"/>
</dbReference>
<reference evidence="4 5" key="1">
    <citation type="submission" date="2015-06" db="EMBL/GenBank/DDBJ databases">
        <title>Draft genome of the moderately acidophilic sulfate reducer Candidatus Desulfosporosinus acididurans strain M1.</title>
        <authorList>
            <person name="Poehlein A."/>
            <person name="Petzsch P."/>
            <person name="Johnson B.D."/>
            <person name="Schloemann M."/>
            <person name="Daniel R."/>
            <person name="Muehling M."/>
        </authorList>
    </citation>
    <scope>NUCLEOTIDE SEQUENCE [LARGE SCALE GENOMIC DNA]</scope>
    <source>
        <strain evidence="4 5">M1</strain>
    </source>
</reference>
<organism evidence="4 5">
    <name type="scientific">Desulfosporosinus acididurans</name>
    <dbReference type="NCBI Taxonomy" id="476652"/>
    <lineage>
        <taxon>Bacteria</taxon>
        <taxon>Bacillati</taxon>
        <taxon>Bacillota</taxon>
        <taxon>Clostridia</taxon>
        <taxon>Eubacteriales</taxon>
        <taxon>Desulfitobacteriaceae</taxon>
        <taxon>Desulfosporosinus</taxon>
    </lineage>
</organism>
<keyword evidence="1 2" id="KW-0807">Transducer</keyword>
<dbReference type="AlphaFoldDB" id="A0A0J1FQB3"/>
<dbReference type="PROSITE" id="PS50111">
    <property type="entry name" value="CHEMOTAXIS_TRANSDUC_2"/>
    <property type="match status" value="1"/>
</dbReference>
<dbReference type="EMBL" id="LDZY01000007">
    <property type="protein sequence ID" value="KLU65685.1"/>
    <property type="molecule type" value="Genomic_DNA"/>
</dbReference>
<dbReference type="Pfam" id="PF00015">
    <property type="entry name" value="MCPsignal"/>
    <property type="match status" value="1"/>
</dbReference>
<dbReference type="PATRIC" id="fig|476652.3.peg.2405"/>
<comment type="caution">
    <text evidence="4">The sequence shown here is derived from an EMBL/GenBank/DDBJ whole genome shotgun (WGS) entry which is preliminary data.</text>
</comment>
<dbReference type="InterPro" id="IPR029151">
    <property type="entry name" value="Sensor-like_sf"/>
</dbReference>
<gene>
    <name evidence="4" type="primary">yfmS_3</name>
    <name evidence="4" type="ORF">DEAC_c23150</name>
</gene>
<dbReference type="RefSeq" id="WP_047810178.1">
    <property type="nucleotide sequence ID" value="NZ_LDZY01000007.1"/>
</dbReference>
<evidence type="ECO:0000256" key="2">
    <source>
        <dbReference type="PROSITE-ProRule" id="PRU00284"/>
    </source>
</evidence>
<evidence type="ECO:0000256" key="1">
    <source>
        <dbReference type="ARBA" id="ARBA00023224"/>
    </source>
</evidence>
<accession>A0A0J1FQB3</accession>
<dbReference type="GO" id="GO:0016020">
    <property type="term" value="C:membrane"/>
    <property type="evidence" value="ECO:0007669"/>
    <property type="project" value="InterPro"/>
</dbReference>
<dbReference type="SUPFAM" id="SSF58104">
    <property type="entry name" value="Methyl-accepting chemotaxis protein (MCP) signaling domain"/>
    <property type="match status" value="1"/>
</dbReference>
<name>A0A0J1FQB3_9FIRM</name>
<protein>
    <submittedName>
        <fullName evidence="4">Putative sensory transducer protein YfmS</fullName>
    </submittedName>
</protein>
<dbReference type="Gene3D" id="1.10.287.950">
    <property type="entry name" value="Methyl-accepting chemotaxis protein"/>
    <property type="match status" value="1"/>
</dbReference>
<dbReference type="PANTHER" id="PTHR32089:SF112">
    <property type="entry name" value="LYSOZYME-LIKE PROTEIN-RELATED"/>
    <property type="match status" value="1"/>
</dbReference>
<dbReference type="SMART" id="SM00283">
    <property type="entry name" value="MA"/>
    <property type="match status" value="1"/>
</dbReference>